<name>K0RYF3_THAOC</name>
<dbReference type="AlphaFoldDB" id="K0RYF3"/>
<feature type="non-terminal residue" evidence="2">
    <location>
        <position position="169"/>
    </location>
</feature>
<evidence type="ECO:0000256" key="1">
    <source>
        <dbReference type="SAM" id="MobiDB-lite"/>
    </source>
</evidence>
<sequence length="169" mass="19374">MPVRSGSFLMNFFPARPARSRDRHAEVELYRTIASRATDRPTESLTPSPPSRQRTSSQIERPLPLDHPLRQGEGPSESAIFSFRRRRRPAKVTRDSGKTARDWVASTSEPTNQRPTMHRWLFEVDGGHGPTQWTRRRVEGTRPNRIDPVVAPNTARVSEKVTQKKVHLF</sequence>
<dbReference type="EMBL" id="AGNL01024189">
    <property type="protein sequence ID" value="EJK58803.1"/>
    <property type="molecule type" value="Genomic_DNA"/>
</dbReference>
<proteinExistence type="predicted"/>
<organism evidence="2 3">
    <name type="scientific">Thalassiosira oceanica</name>
    <name type="common">Marine diatom</name>
    <dbReference type="NCBI Taxonomy" id="159749"/>
    <lineage>
        <taxon>Eukaryota</taxon>
        <taxon>Sar</taxon>
        <taxon>Stramenopiles</taxon>
        <taxon>Ochrophyta</taxon>
        <taxon>Bacillariophyta</taxon>
        <taxon>Coscinodiscophyceae</taxon>
        <taxon>Thalassiosirophycidae</taxon>
        <taxon>Thalassiosirales</taxon>
        <taxon>Thalassiosiraceae</taxon>
        <taxon>Thalassiosira</taxon>
    </lineage>
</organism>
<accession>K0RYF3</accession>
<keyword evidence="3" id="KW-1185">Reference proteome</keyword>
<gene>
    <name evidence="2" type="ORF">THAOC_21041</name>
</gene>
<protein>
    <submittedName>
        <fullName evidence="2">Uncharacterized protein</fullName>
    </submittedName>
</protein>
<feature type="compositionally biased region" description="Basic and acidic residues" evidence="1">
    <location>
        <begin position="92"/>
        <end position="101"/>
    </location>
</feature>
<reference evidence="2 3" key="1">
    <citation type="journal article" date="2012" name="Genome Biol.">
        <title>Genome and low-iron response of an oceanic diatom adapted to chronic iron limitation.</title>
        <authorList>
            <person name="Lommer M."/>
            <person name="Specht M."/>
            <person name="Roy A.S."/>
            <person name="Kraemer L."/>
            <person name="Andreson R."/>
            <person name="Gutowska M.A."/>
            <person name="Wolf J."/>
            <person name="Bergner S.V."/>
            <person name="Schilhabel M.B."/>
            <person name="Klostermeier U.C."/>
            <person name="Beiko R.G."/>
            <person name="Rosenstiel P."/>
            <person name="Hippler M."/>
            <person name="Laroche J."/>
        </authorList>
    </citation>
    <scope>NUCLEOTIDE SEQUENCE [LARGE SCALE GENOMIC DNA]</scope>
    <source>
        <strain evidence="2 3">CCMP1005</strain>
    </source>
</reference>
<evidence type="ECO:0000313" key="2">
    <source>
        <dbReference type="EMBL" id="EJK58803.1"/>
    </source>
</evidence>
<comment type="caution">
    <text evidence="2">The sequence shown here is derived from an EMBL/GenBank/DDBJ whole genome shotgun (WGS) entry which is preliminary data.</text>
</comment>
<dbReference type="Proteomes" id="UP000266841">
    <property type="component" value="Unassembled WGS sequence"/>
</dbReference>
<evidence type="ECO:0000313" key="3">
    <source>
        <dbReference type="Proteomes" id="UP000266841"/>
    </source>
</evidence>
<feature type="region of interest" description="Disordered" evidence="1">
    <location>
        <begin position="32"/>
        <end position="112"/>
    </location>
</feature>